<gene>
    <name evidence="3" type="ORF">DCHRY22_LOCUS7871</name>
</gene>
<feature type="region of interest" description="Disordered" evidence="1">
    <location>
        <begin position="750"/>
        <end position="775"/>
    </location>
</feature>
<feature type="region of interest" description="Disordered" evidence="1">
    <location>
        <begin position="861"/>
        <end position="881"/>
    </location>
</feature>
<dbReference type="InterPro" id="IPR036047">
    <property type="entry name" value="F-box-like_dom_sf"/>
</dbReference>
<dbReference type="InterPro" id="IPR042508">
    <property type="entry name" value="FBXW5"/>
</dbReference>
<feature type="region of interest" description="Disordered" evidence="1">
    <location>
        <begin position="379"/>
        <end position="401"/>
    </location>
</feature>
<evidence type="ECO:0000259" key="2">
    <source>
        <dbReference type="Pfam" id="PF12937"/>
    </source>
</evidence>
<protein>
    <submittedName>
        <fullName evidence="3">(African queen) hypothetical protein</fullName>
    </submittedName>
</protein>
<dbReference type="GO" id="GO:0019005">
    <property type="term" value="C:SCF ubiquitin ligase complex"/>
    <property type="evidence" value="ECO:0007669"/>
    <property type="project" value="InterPro"/>
</dbReference>
<dbReference type="OrthoDB" id="192402at2759"/>
<comment type="caution">
    <text evidence="3">The sequence shown here is derived from an EMBL/GenBank/DDBJ whole genome shotgun (WGS) entry which is preliminary data.</text>
</comment>
<proteinExistence type="predicted"/>
<dbReference type="InterPro" id="IPR001810">
    <property type="entry name" value="F-box_dom"/>
</dbReference>
<feature type="compositionally biased region" description="Basic and acidic residues" evidence="1">
    <location>
        <begin position="992"/>
        <end position="1015"/>
    </location>
</feature>
<name>A0A8J2QRD2_9NEOP</name>
<dbReference type="GO" id="GO:0016567">
    <property type="term" value="P:protein ubiquitination"/>
    <property type="evidence" value="ECO:0007669"/>
    <property type="project" value="InterPro"/>
</dbReference>
<feature type="region of interest" description="Disordered" evidence="1">
    <location>
        <begin position="949"/>
        <end position="1050"/>
    </location>
</feature>
<feature type="compositionally biased region" description="Polar residues" evidence="1">
    <location>
        <begin position="751"/>
        <end position="775"/>
    </location>
</feature>
<sequence length="1056" mass="117151">MAHEYKGNPNQYYLNSDRRPWQGQGEDEALTAVVLRCVFRHLPARDLWRCGGVSQCWRRASLDDVLWRRLLLPNATPQLLRSLRQKMINKTFDENEDIPCWWRKEYYRSIVQWRRYSLSASDVHSASLISASLHSSNLYLALVDEDTQLTVWENINSNMELNSLQNISKWVVRWRGTVTTSWTKVGQVVWAPNTRRLLVMGQLALSDRSELLVLEFSGDEKSSCGSSGGCWVDDTSFLALQLQWLAPGMACTTVWLTAASQETQSEHIGVTTPLMRIYNEASTQVTHVSTIAIPTNECTWFEKELDVEIDQITEPTTSYYRALWPKRDKAEKSSRILVVACGAAGGVRGEASAVQSWRLPRALSLPRVRVQDALSERVQRHRQRALLPPQPDEPPDEQSVRALCSPPSAVCNLFAQIYGFTFHPRGGCLWVSTAGGAACLSLPGLLPLLHVPRHTTRPELSLPPHYVMPTVDDYYFVSPSGRGSPLVCVWSVLSVTRAPCLSHESPALAALLLPPSNNVHSLLVLTSEELFVTRSLSEASPPPCSFPEPAVCPPCKSAPQPACRPPPPTSATRGVKRVCCAPPIGQRPPCSPSPPNCSKTCRHATEKKTSVSHCEASECKHKQHEKCGDNLDRVARRLAAAEFTRRSDYEREVADKKPAPKYEAAVYQLVGERTCMRATDGCDYAVSKQKNSQLKCGPCRIPPPPCPVDLEPADNCEIKHGKYSDPCAHNPRVFVEIDRSHNSHLNHKSDILQSNIKNESPSPAKTPLRTSSKESLTTRIIETIKGSSGVCPRKTCRRAPSGTTAQYAGDKSWCTSLPPPAATPGQCKEPSLTERLRRRSEHLCNKPCGSRHQLHSKTCTEKSIENKNNNKSVNSSNESENDRLKSILLERSKLNETGLGRVVLPQQQRKDVNSLGMGVIELKIPPASDFVRVHVALNFDKTKSNICGKSSTSEFECPRALSSPSNDSSSSWLSIKNLQKKITGCRNNEQSHTSEKSTESDNKTSKRKCDKEAGPRGEAPILTGARKPSTPQKPYNPCGPSNKRLSKTDLIQTIVL</sequence>
<dbReference type="EMBL" id="CAKASE010000058">
    <property type="protein sequence ID" value="CAG9567632.1"/>
    <property type="molecule type" value="Genomic_DNA"/>
</dbReference>
<dbReference type="Pfam" id="PF12937">
    <property type="entry name" value="F-box-like"/>
    <property type="match status" value="1"/>
</dbReference>
<keyword evidence="4" id="KW-1185">Reference proteome</keyword>
<dbReference type="AlphaFoldDB" id="A0A8J2QRD2"/>
<dbReference type="PANTHER" id="PTHR20995:SF17">
    <property type="entry name" value="F-BOX_WD REPEAT-CONTAINING PROTEIN 5"/>
    <property type="match status" value="1"/>
</dbReference>
<feature type="compositionally biased region" description="Low complexity" evidence="1">
    <location>
        <begin position="962"/>
        <end position="974"/>
    </location>
</feature>
<evidence type="ECO:0000313" key="4">
    <source>
        <dbReference type="Proteomes" id="UP000789524"/>
    </source>
</evidence>
<dbReference type="SUPFAM" id="SSF81383">
    <property type="entry name" value="F-box domain"/>
    <property type="match status" value="1"/>
</dbReference>
<dbReference type="GO" id="GO:0080008">
    <property type="term" value="C:Cul4-RING E3 ubiquitin ligase complex"/>
    <property type="evidence" value="ECO:0007669"/>
    <property type="project" value="InterPro"/>
</dbReference>
<dbReference type="Gene3D" id="1.20.1280.50">
    <property type="match status" value="1"/>
</dbReference>
<dbReference type="Proteomes" id="UP000789524">
    <property type="component" value="Unassembled WGS sequence"/>
</dbReference>
<feature type="compositionally biased region" description="Low complexity" evidence="1">
    <location>
        <begin position="866"/>
        <end position="878"/>
    </location>
</feature>
<reference evidence="3" key="1">
    <citation type="submission" date="2021-09" db="EMBL/GenBank/DDBJ databases">
        <authorList>
            <person name="Martin H S."/>
        </authorList>
    </citation>
    <scope>NUCLEOTIDE SEQUENCE</scope>
</reference>
<accession>A0A8J2QRD2</accession>
<organism evidence="3 4">
    <name type="scientific">Danaus chrysippus</name>
    <name type="common">African queen</name>
    <dbReference type="NCBI Taxonomy" id="151541"/>
    <lineage>
        <taxon>Eukaryota</taxon>
        <taxon>Metazoa</taxon>
        <taxon>Ecdysozoa</taxon>
        <taxon>Arthropoda</taxon>
        <taxon>Hexapoda</taxon>
        <taxon>Insecta</taxon>
        <taxon>Pterygota</taxon>
        <taxon>Neoptera</taxon>
        <taxon>Endopterygota</taxon>
        <taxon>Lepidoptera</taxon>
        <taxon>Glossata</taxon>
        <taxon>Ditrysia</taxon>
        <taxon>Papilionoidea</taxon>
        <taxon>Nymphalidae</taxon>
        <taxon>Danainae</taxon>
        <taxon>Danaini</taxon>
        <taxon>Danaina</taxon>
        <taxon>Danaus</taxon>
        <taxon>Anosia</taxon>
    </lineage>
</organism>
<dbReference type="PANTHER" id="PTHR20995">
    <property type="entry name" value="F-BOX/WD REPEAT-CONTAINING PROTEIN 5"/>
    <property type="match status" value="1"/>
</dbReference>
<evidence type="ECO:0000256" key="1">
    <source>
        <dbReference type="SAM" id="MobiDB-lite"/>
    </source>
</evidence>
<evidence type="ECO:0000313" key="3">
    <source>
        <dbReference type="EMBL" id="CAG9567632.1"/>
    </source>
</evidence>
<feature type="domain" description="F-box" evidence="2">
    <location>
        <begin position="34"/>
        <end position="72"/>
    </location>
</feature>